<dbReference type="OMA" id="ELCPVIK"/>
<dbReference type="Gene3D" id="3.15.10.10">
    <property type="entry name" value="Bactericidal permeability-increasing protein, domain 1"/>
    <property type="match status" value="1"/>
</dbReference>
<reference evidence="3" key="2">
    <citation type="submission" date="2025-08" db="UniProtKB">
        <authorList>
            <consortium name="Ensembl"/>
        </authorList>
    </citation>
    <scope>IDENTIFICATION</scope>
</reference>
<dbReference type="AlphaFoldDB" id="G1P112"/>
<dbReference type="SUPFAM" id="SSF55394">
    <property type="entry name" value="Bactericidal permeability-increasing protein, BPI"/>
    <property type="match status" value="1"/>
</dbReference>
<feature type="domain" description="Lipid-binding serum glycoprotein N-terminal" evidence="2">
    <location>
        <begin position="50"/>
        <end position="212"/>
    </location>
</feature>
<dbReference type="InterPro" id="IPR017943">
    <property type="entry name" value="Bactericidal_perm-incr_a/b_dom"/>
</dbReference>
<accession>G1P112</accession>
<feature type="chain" id="PRO_5003417421" description="Lipid-binding serum glycoprotein N-terminal domain-containing protein" evidence="1">
    <location>
        <begin position="22"/>
        <end position="479"/>
    </location>
</feature>
<dbReference type="STRING" id="59463.ENSMLUP00000003479"/>
<dbReference type="InParanoid" id="G1P112"/>
<reference evidence="3" key="3">
    <citation type="submission" date="2025-09" db="UniProtKB">
        <authorList>
            <consortium name="Ensembl"/>
        </authorList>
    </citation>
    <scope>IDENTIFICATION</scope>
</reference>
<dbReference type="GO" id="GO:0008289">
    <property type="term" value="F:lipid binding"/>
    <property type="evidence" value="ECO:0007669"/>
    <property type="project" value="InterPro"/>
</dbReference>
<dbReference type="EMBL" id="AAPE02019235">
    <property type="status" value="NOT_ANNOTATED_CDS"/>
    <property type="molecule type" value="Genomic_DNA"/>
</dbReference>
<dbReference type="GeneTree" id="ENSGT00940000168185"/>
<dbReference type="eggNOG" id="KOG4160">
    <property type="taxonomic scope" value="Eukaryota"/>
</dbReference>
<dbReference type="InterPro" id="IPR021193">
    <property type="entry name" value="Bpifb1"/>
</dbReference>
<dbReference type="PANTHER" id="PTHR47395">
    <property type="entry name" value="BPI FOLD-CONTAINING FAMILY B MEMBER 1"/>
    <property type="match status" value="1"/>
</dbReference>
<dbReference type="EMBL" id="AAPE02019233">
    <property type="status" value="NOT_ANNOTATED_CDS"/>
    <property type="molecule type" value="Genomic_DNA"/>
</dbReference>
<dbReference type="HOGENOM" id="CLU_050473_0_0_1"/>
<dbReference type="GO" id="GO:0070062">
    <property type="term" value="C:extracellular exosome"/>
    <property type="evidence" value="ECO:0007669"/>
    <property type="project" value="TreeGrafter"/>
</dbReference>
<reference evidence="3 4" key="1">
    <citation type="journal article" date="2011" name="Nature">
        <title>A high-resolution map of human evolutionary constraint using 29 mammals.</title>
        <authorList>
            <person name="Lindblad-Toh K."/>
            <person name="Garber M."/>
            <person name="Zuk O."/>
            <person name="Lin M.F."/>
            <person name="Parker B.J."/>
            <person name="Washietl S."/>
            <person name="Kheradpour P."/>
            <person name="Ernst J."/>
            <person name="Jordan G."/>
            <person name="Mauceli E."/>
            <person name="Ward L.D."/>
            <person name="Lowe C.B."/>
            <person name="Holloway A.K."/>
            <person name="Clamp M."/>
            <person name="Gnerre S."/>
            <person name="Alfoldi J."/>
            <person name="Beal K."/>
            <person name="Chang J."/>
            <person name="Clawson H."/>
            <person name="Cuff J."/>
            <person name="Di Palma F."/>
            <person name="Fitzgerald S."/>
            <person name="Flicek P."/>
            <person name="Guttman M."/>
            <person name="Hubisz M.J."/>
            <person name="Jaffe D.B."/>
            <person name="Jungreis I."/>
            <person name="Kent W.J."/>
            <person name="Kostka D."/>
            <person name="Lara M."/>
            <person name="Martins A.L."/>
            <person name="Massingham T."/>
            <person name="Moltke I."/>
            <person name="Raney B.J."/>
            <person name="Rasmussen M.D."/>
            <person name="Robinson J."/>
            <person name="Stark A."/>
            <person name="Vilella A.J."/>
            <person name="Wen J."/>
            <person name="Xie X."/>
            <person name="Zody M.C."/>
            <person name="Baldwin J."/>
            <person name="Bloom T."/>
            <person name="Chin C.W."/>
            <person name="Heiman D."/>
            <person name="Nicol R."/>
            <person name="Nusbaum C."/>
            <person name="Young S."/>
            <person name="Wilkinson J."/>
            <person name="Worley K.C."/>
            <person name="Kovar C.L."/>
            <person name="Muzny D.M."/>
            <person name="Gibbs R.A."/>
            <person name="Cree A."/>
            <person name="Dihn H.H."/>
            <person name="Fowler G."/>
            <person name="Jhangiani S."/>
            <person name="Joshi V."/>
            <person name="Lee S."/>
            <person name="Lewis L.R."/>
            <person name="Nazareth L.V."/>
            <person name="Okwuonu G."/>
            <person name="Santibanez J."/>
            <person name="Warren W.C."/>
            <person name="Mardis E.R."/>
            <person name="Weinstock G.M."/>
            <person name="Wilson R.K."/>
            <person name="Delehaunty K."/>
            <person name="Dooling D."/>
            <person name="Fronik C."/>
            <person name="Fulton L."/>
            <person name="Fulton B."/>
            <person name="Graves T."/>
            <person name="Minx P."/>
            <person name="Sodergren E."/>
            <person name="Birney E."/>
            <person name="Margulies E.H."/>
            <person name="Herrero J."/>
            <person name="Green E.D."/>
            <person name="Haussler D."/>
            <person name="Siepel A."/>
            <person name="Goldman N."/>
            <person name="Pollard K.S."/>
            <person name="Pedersen J.S."/>
            <person name="Lander E.S."/>
            <person name="Kellis M."/>
        </authorList>
    </citation>
    <scope>NUCLEOTIDE SEQUENCE [LARGE SCALE GENOMIC DNA]</scope>
</reference>
<dbReference type="GO" id="GO:0034144">
    <property type="term" value="P:negative regulation of toll-like receptor 4 signaling pathway"/>
    <property type="evidence" value="ECO:0007669"/>
    <property type="project" value="TreeGrafter"/>
</dbReference>
<dbReference type="Gene3D" id="3.15.20.10">
    <property type="entry name" value="Bactericidal permeability-increasing protein, domain 2"/>
    <property type="match status" value="1"/>
</dbReference>
<dbReference type="FunCoup" id="G1P112">
    <property type="interactions" value="38"/>
</dbReference>
<organism evidence="3 4">
    <name type="scientific">Myotis lucifugus</name>
    <name type="common">Little brown bat</name>
    <dbReference type="NCBI Taxonomy" id="59463"/>
    <lineage>
        <taxon>Eukaryota</taxon>
        <taxon>Metazoa</taxon>
        <taxon>Chordata</taxon>
        <taxon>Craniata</taxon>
        <taxon>Vertebrata</taxon>
        <taxon>Euteleostomi</taxon>
        <taxon>Mammalia</taxon>
        <taxon>Eutheria</taxon>
        <taxon>Laurasiatheria</taxon>
        <taxon>Chiroptera</taxon>
        <taxon>Yangochiroptera</taxon>
        <taxon>Vespertilionidae</taxon>
        <taxon>Myotis</taxon>
    </lineage>
</organism>
<dbReference type="GO" id="GO:0002227">
    <property type="term" value="P:innate immune response in mucosa"/>
    <property type="evidence" value="ECO:0007669"/>
    <property type="project" value="TreeGrafter"/>
</dbReference>
<evidence type="ECO:0000313" key="4">
    <source>
        <dbReference type="Proteomes" id="UP000001074"/>
    </source>
</evidence>
<sequence length="479" mass="51558">MASSRIFALLCGLLAATLVGATLNPPAVLIVGPKIMREKLAQKLKDHDAIQILQDLPLLSTLREEPAGGIPILGSVVNSVLSHIVWLKITSANIMELQVQPSADDQEELIVNIPLDLVAGFNTMLGCLPVPHSSCSERIAQATAVTNSAQQSMGHTAGAQNRGASLHFPLAGKDLLMVNPLANGVMKLLVPACPNWLHSHLCPVIEEAFEDMQEDLLQMVEAAPIPVSDDHLQFDLLSSAIKDNTIQLNLEAKLLDSEGTETKRFSESEASLTIPTPDSAPFSLTLRQDVVNDAIGAFLPPEEIAIMPDVVLPELAHRLKKIIKEISEEAAAQLKHTQIVKILTQGTPALLLEKGGAKLAQLIVLQLFASSEALRPLFTLGIEASSKAEFFSKGAQLLLNLTGISPERIRVLNADIAQFDPIMLKDIARDILSAVLQTNENGKLRQGIAVVIVKALGLDDVFVEVTEGSIHLQLFPPHS</sequence>
<dbReference type="Ensembl" id="ENSMLUT00000003818.2">
    <property type="protein sequence ID" value="ENSMLUP00000003479.2"/>
    <property type="gene ID" value="ENSMLUG00000003811.2"/>
</dbReference>
<evidence type="ECO:0000313" key="3">
    <source>
        <dbReference type="Ensembl" id="ENSMLUP00000003479.2"/>
    </source>
</evidence>
<dbReference type="Pfam" id="PF01273">
    <property type="entry name" value="LBP_BPI_CETP"/>
    <property type="match status" value="1"/>
</dbReference>
<dbReference type="InterPro" id="IPR017942">
    <property type="entry name" value="Lipid-bd_serum_glycop_N"/>
</dbReference>
<name>G1P112_MYOLU</name>
<dbReference type="Proteomes" id="UP000001074">
    <property type="component" value="Unassembled WGS sequence"/>
</dbReference>
<keyword evidence="1" id="KW-0732">Signal</keyword>
<protein>
    <recommendedName>
        <fullName evidence="2">Lipid-binding serum glycoprotein N-terminal domain-containing protein</fullName>
    </recommendedName>
</protein>
<dbReference type="PANTHER" id="PTHR47395:SF1">
    <property type="entry name" value="BPI FOLD-CONTAINING FAMILY B MEMBER 1"/>
    <property type="match status" value="1"/>
</dbReference>
<dbReference type="EMBL" id="AAPE02019234">
    <property type="status" value="NOT_ANNOTATED_CDS"/>
    <property type="molecule type" value="Genomic_DNA"/>
</dbReference>
<evidence type="ECO:0000256" key="1">
    <source>
        <dbReference type="SAM" id="SignalP"/>
    </source>
</evidence>
<proteinExistence type="predicted"/>
<evidence type="ECO:0000259" key="2">
    <source>
        <dbReference type="Pfam" id="PF01273"/>
    </source>
</evidence>
<feature type="signal peptide" evidence="1">
    <location>
        <begin position="1"/>
        <end position="21"/>
    </location>
</feature>
<keyword evidence="4" id="KW-1185">Reference proteome</keyword>